<dbReference type="Proteomes" id="UP001064027">
    <property type="component" value="Chromosome"/>
</dbReference>
<name>A0ACD4CEJ5_9BACI</name>
<evidence type="ECO:0000313" key="1">
    <source>
        <dbReference type="EMBL" id="UXH46846.1"/>
    </source>
</evidence>
<gene>
    <name evidence="1" type="ORF">N5C46_20060</name>
</gene>
<evidence type="ECO:0000313" key="2">
    <source>
        <dbReference type="Proteomes" id="UP001064027"/>
    </source>
</evidence>
<keyword evidence="2" id="KW-1185">Reference proteome</keyword>
<organism evidence="1 2">
    <name type="scientific">Rossellomorea vietnamensis</name>
    <dbReference type="NCBI Taxonomy" id="218284"/>
    <lineage>
        <taxon>Bacteria</taxon>
        <taxon>Bacillati</taxon>
        <taxon>Bacillota</taxon>
        <taxon>Bacilli</taxon>
        <taxon>Bacillales</taxon>
        <taxon>Bacillaceae</taxon>
        <taxon>Rossellomorea</taxon>
    </lineage>
</organism>
<proteinExistence type="predicted"/>
<dbReference type="EMBL" id="CP104558">
    <property type="protein sequence ID" value="UXH46846.1"/>
    <property type="molecule type" value="Genomic_DNA"/>
</dbReference>
<accession>A0ACD4CEJ5</accession>
<sequence>MIAFGTLIVAIVAVTQKKK</sequence>
<reference evidence="1" key="1">
    <citation type="submission" date="2022-09" db="EMBL/GenBank/DDBJ databases">
        <title>Complete genome sequence of Rossellomorea vietnamensis strain RL-WG62, a newly isolated PGPR with the potential for plant salinity stress alleviation.</title>
        <authorList>
            <person name="Ren L."/>
            <person name="Wang G."/>
            <person name="Hu H."/>
        </authorList>
    </citation>
    <scope>NUCLEOTIDE SEQUENCE</scope>
    <source>
        <strain evidence="1">RL-WG62</strain>
    </source>
</reference>
<protein>
    <submittedName>
        <fullName evidence="1">Holin-like toxin</fullName>
    </submittedName>
</protein>